<name>X6PEG5_RETFI</name>
<evidence type="ECO:0000313" key="2">
    <source>
        <dbReference type="EMBL" id="ETO36419.1"/>
    </source>
</evidence>
<protein>
    <submittedName>
        <fullName evidence="2">Uncharacterized protein</fullName>
    </submittedName>
</protein>
<gene>
    <name evidence="2" type="ORF">RFI_00644</name>
</gene>
<comment type="caution">
    <text evidence="2">The sequence shown here is derived from an EMBL/GenBank/DDBJ whole genome shotgun (WGS) entry which is preliminary data.</text>
</comment>
<feature type="region of interest" description="Disordered" evidence="1">
    <location>
        <begin position="1"/>
        <end position="88"/>
    </location>
</feature>
<accession>X6PEG5</accession>
<feature type="compositionally biased region" description="Basic and acidic residues" evidence="1">
    <location>
        <begin position="1"/>
        <end position="16"/>
    </location>
</feature>
<dbReference type="AlphaFoldDB" id="X6PEG5"/>
<organism evidence="2 3">
    <name type="scientific">Reticulomyxa filosa</name>
    <dbReference type="NCBI Taxonomy" id="46433"/>
    <lineage>
        <taxon>Eukaryota</taxon>
        <taxon>Sar</taxon>
        <taxon>Rhizaria</taxon>
        <taxon>Retaria</taxon>
        <taxon>Foraminifera</taxon>
        <taxon>Monothalamids</taxon>
        <taxon>Reticulomyxidae</taxon>
        <taxon>Reticulomyxa</taxon>
    </lineage>
</organism>
<sequence>MEQKSEHEDPMIKEIDSTETGMNIGASVDEDRGPDRDEIDSDDPSLSQIQTLGSESKNRDQLALVLRQPSTEEEEEEEEEEETNENLLLSQDKPFHNEEEYQQEIHPIHILAKNQYFDDLFRFLQYPDDAIAHEAWKILQHLPVNRHHFDIIQKMKPEWIKYFDSRYNPLLTARYALNIIYQLAYEEGPFINDRRSCSVWLRTFVSSRGLVPLLELALKTNVVGVFKTKDRSDPEMAYFAVVTTLLETIIEYMGDILQKQHQSLQLILSAQFVNHLFNMIFVLSSFNEDMTDHDAKDDTWRDTTNTGVYGPHLPSLQMHDCNPMHSREKRNTWNYVTNDLLLSYAIRCLGLIEFVLLHDVNKTILNHILNADLCSWLFQVLLQCSNHTLKCQIKRRLLLMLTKYFPLGETASKIMTSNLPKKIPKQNEAFSEKAIQETLLPRLQSLADNTQDPSLHFKFLKCGLSLLGLDVPTGSIGIEKEKPLKIVDQYKFQCFFLLRLIIRLLEDLCSTFAVLVKYPDLKTIIIPTTKQSKVVGGLTRVECVTNDMTWDDLFVKFVKYLESYPVTESSLDAPKAEALLTHCDHCEKLCFSWWICTDTKESPQGDQCLQGSMVMAHLILTHVPNIKQTVLSKCNLTAFIDFLYSKGLFPDVRQQVEHDKGDMYYLPLCKQVVTRMNAVNLLSELGEVSPQHHQHLIHIMILHHTNQRTNQHFYDQNWFYANLVSHRSFASFVCFLYLLFA</sequence>
<feature type="compositionally biased region" description="Acidic residues" evidence="1">
    <location>
        <begin position="71"/>
        <end position="84"/>
    </location>
</feature>
<keyword evidence="3" id="KW-1185">Reference proteome</keyword>
<dbReference type="EMBL" id="ASPP01000688">
    <property type="protein sequence ID" value="ETO36419.1"/>
    <property type="molecule type" value="Genomic_DNA"/>
</dbReference>
<evidence type="ECO:0000256" key="1">
    <source>
        <dbReference type="SAM" id="MobiDB-lite"/>
    </source>
</evidence>
<proteinExistence type="predicted"/>
<evidence type="ECO:0000313" key="3">
    <source>
        <dbReference type="Proteomes" id="UP000023152"/>
    </source>
</evidence>
<reference evidence="2 3" key="1">
    <citation type="journal article" date="2013" name="Curr. Biol.">
        <title>The Genome of the Foraminiferan Reticulomyxa filosa.</title>
        <authorList>
            <person name="Glockner G."/>
            <person name="Hulsmann N."/>
            <person name="Schleicher M."/>
            <person name="Noegel A.A."/>
            <person name="Eichinger L."/>
            <person name="Gallinger C."/>
            <person name="Pawlowski J."/>
            <person name="Sierra R."/>
            <person name="Euteneuer U."/>
            <person name="Pillet L."/>
            <person name="Moustafa A."/>
            <person name="Platzer M."/>
            <person name="Groth M."/>
            <person name="Szafranski K."/>
            <person name="Schliwa M."/>
        </authorList>
    </citation>
    <scope>NUCLEOTIDE SEQUENCE [LARGE SCALE GENOMIC DNA]</scope>
</reference>
<dbReference type="Proteomes" id="UP000023152">
    <property type="component" value="Unassembled WGS sequence"/>
</dbReference>
<feature type="compositionally biased region" description="Polar residues" evidence="1">
    <location>
        <begin position="44"/>
        <end position="55"/>
    </location>
</feature>